<proteinExistence type="predicted"/>
<keyword evidence="2" id="KW-1185">Reference proteome</keyword>
<dbReference type="STRING" id="421072.SAMN04488097_3678"/>
<dbReference type="AlphaFoldDB" id="A0A085B7G4"/>
<dbReference type="RefSeq" id="WP_034978932.1">
    <property type="nucleotide sequence ID" value="NZ_FOFI01000006.1"/>
</dbReference>
<gene>
    <name evidence="1" type="ORF">IO89_18120</name>
</gene>
<protein>
    <submittedName>
        <fullName evidence="1">Uncharacterized protein</fullName>
    </submittedName>
</protein>
<accession>A0A085B7G4</accession>
<dbReference type="eggNOG" id="COG0457">
    <property type="taxonomic scope" value="Bacteria"/>
</dbReference>
<name>A0A085B7G4_9FLAO</name>
<dbReference type="InterPro" id="IPR011990">
    <property type="entry name" value="TPR-like_helical_dom_sf"/>
</dbReference>
<dbReference type="SUPFAM" id="SSF48452">
    <property type="entry name" value="TPR-like"/>
    <property type="match status" value="1"/>
</dbReference>
<dbReference type="Gene3D" id="1.25.40.10">
    <property type="entry name" value="Tetratricopeptide repeat domain"/>
    <property type="match status" value="1"/>
</dbReference>
<reference evidence="1 2" key="1">
    <citation type="submission" date="2014-07" db="EMBL/GenBank/DDBJ databases">
        <title>Epilithonimonas lactis LMG 22401 Genome.</title>
        <authorList>
            <person name="Pipes S.E."/>
            <person name="Stropko S.J."/>
        </authorList>
    </citation>
    <scope>NUCLEOTIDE SEQUENCE [LARGE SCALE GENOMIC DNA]</scope>
    <source>
        <strain evidence="1 2">LMG 24401</strain>
    </source>
</reference>
<sequence length="459" mass="53554">MRNINLAIILVFFGLLLNCHNTNSKEKNSPNTSKESKTTEIFHYLKPSNKPTEPQYKTLYNGYSLAINSNSSGQALVFDKGGFETTKILNFFYETPEIVFHLYKSNLDNIIVLIEGRDYYGSNLGIYYIEKNTNKIVEIDDTITYEQDDAETKGFKFPKAEITKNDGSLKCKIYLGNKFLFEKKYDISSSEEKTISKKNELKKQTLNEHSKITTQSISLDLDSDGHKENFVINFNDGTIKGNKNSEREIFFDKKSLIIQKEFEDNNPHDLINYKYYLNELNNSVILEKVEFKKETSVENVDLCKLNYTYFPKDKIYLSQVDFFNTQFLHELVRDINLKEAIEITTKTNQKYNCTSPLSTKELDFLIEKSVLDNNSVNSYNNLAYYLEQNKQYRESVFLLKNILGKYPTRVVSWINYGDSLWGMNDKLQAKEAYKKYISLMKSQNKDSSKIPKRVYDRIQ</sequence>
<organism evidence="1 2">
    <name type="scientific">Epilithonimonas lactis</name>
    <dbReference type="NCBI Taxonomy" id="421072"/>
    <lineage>
        <taxon>Bacteria</taxon>
        <taxon>Pseudomonadati</taxon>
        <taxon>Bacteroidota</taxon>
        <taxon>Flavobacteriia</taxon>
        <taxon>Flavobacteriales</taxon>
        <taxon>Weeksellaceae</taxon>
        <taxon>Chryseobacterium group</taxon>
        <taxon>Epilithonimonas</taxon>
    </lineage>
</organism>
<dbReference type="OrthoDB" id="696955at2"/>
<evidence type="ECO:0000313" key="1">
    <source>
        <dbReference type="EMBL" id="KFC18409.1"/>
    </source>
</evidence>
<evidence type="ECO:0000313" key="2">
    <source>
        <dbReference type="Proteomes" id="UP000028623"/>
    </source>
</evidence>
<dbReference type="EMBL" id="JPLY01000007">
    <property type="protein sequence ID" value="KFC18409.1"/>
    <property type="molecule type" value="Genomic_DNA"/>
</dbReference>
<comment type="caution">
    <text evidence="1">The sequence shown here is derived from an EMBL/GenBank/DDBJ whole genome shotgun (WGS) entry which is preliminary data.</text>
</comment>
<dbReference type="Proteomes" id="UP000028623">
    <property type="component" value="Unassembled WGS sequence"/>
</dbReference>